<comment type="cofactor">
    <cofactor evidence="1 3">
        <name>Zn(2+)</name>
        <dbReference type="ChEBI" id="CHEBI:29105"/>
    </cofactor>
    <text evidence="1 3">Binds 2 Zn(2+) ions per subunit.</text>
</comment>
<comment type="PTM">
    <text evidence="4">Carbamylation allows a single lysine to coordinate two zinc ions.</text>
</comment>
<dbReference type="Pfam" id="PF01979">
    <property type="entry name" value="Amidohydro_1"/>
    <property type="match status" value="1"/>
</dbReference>
<feature type="binding site" evidence="3">
    <location>
        <position position="59"/>
    </location>
    <ligand>
        <name>Zn(2+)</name>
        <dbReference type="ChEBI" id="CHEBI:29105"/>
        <label>1</label>
        <note>catalytic</note>
    </ligand>
</feature>
<feature type="binding site" evidence="3">
    <location>
        <position position="268"/>
    </location>
    <ligand>
        <name>Zn(2+)</name>
        <dbReference type="ChEBI" id="CHEBI:29105"/>
        <label>1</label>
        <note>catalytic</note>
    </ligand>
</feature>
<dbReference type="EMBL" id="QXWK01000040">
    <property type="protein sequence ID" value="NBH62883.1"/>
    <property type="molecule type" value="Genomic_DNA"/>
</dbReference>
<dbReference type="Gene3D" id="2.30.40.10">
    <property type="entry name" value="Urease, subunit C, domain 1"/>
    <property type="match status" value="1"/>
</dbReference>
<feature type="binding site" evidence="3">
    <location>
        <position position="192"/>
    </location>
    <ligand>
        <name>Zn(2+)</name>
        <dbReference type="ChEBI" id="CHEBI:29105"/>
        <label>2</label>
        <note>catalytic</note>
    </ligand>
</feature>
<dbReference type="GO" id="GO:0005737">
    <property type="term" value="C:cytoplasm"/>
    <property type="evidence" value="ECO:0007669"/>
    <property type="project" value="UniProtKB-SubCell"/>
</dbReference>
<evidence type="ECO:0000256" key="1">
    <source>
        <dbReference type="PIRNR" id="PIRNR001238"/>
    </source>
</evidence>
<dbReference type="AlphaFoldDB" id="A0A845QQB0"/>
<comment type="similarity">
    <text evidence="1">Belongs to the peptidase M38 family.</text>
</comment>
<feature type="binding site" description="via carbamate group" evidence="3">
    <location>
        <position position="153"/>
    </location>
    <ligand>
        <name>Zn(2+)</name>
        <dbReference type="ChEBI" id="CHEBI:29105"/>
        <label>2</label>
        <note>catalytic</note>
    </ligand>
</feature>
<dbReference type="PANTHER" id="PTHR11647">
    <property type="entry name" value="HYDRANTOINASE/DIHYDROPYRIMIDINASE FAMILY MEMBER"/>
    <property type="match status" value="1"/>
</dbReference>
<name>A0A845QQB0_9FIRM</name>
<feature type="binding site" description="via carbamate group" evidence="3">
    <location>
        <position position="153"/>
    </location>
    <ligand>
        <name>Zn(2+)</name>
        <dbReference type="ChEBI" id="CHEBI:29105"/>
        <label>1</label>
        <note>catalytic</note>
    </ligand>
</feature>
<feature type="domain" description="Amidohydrolase-related" evidence="5">
    <location>
        <begin position="245"/>
        <end position="359"/>
    </location>
</feature>
<dbReference type="GO" id="GO:0008237">
    <property type="term" value="F:metallopeptidase activity"/>
    <property type="evidence" value="ECO:0007669"/>
    <property type="project" value="UniProtKB-KW"/>
</dbReference>
<keyword evidence="1" id="KW-0645">Protease</keyword>
<evidence type="ECO:0000256" key="4">
    <source>
        <dbReference type="PIRSR" id="PIRSR001238-50"/>
    </source>
</evidence>
<dbReference type="InterPro" id="IPR011059">
    <property type="entry name" value="Metal-dep_hydrolase_composite"/>
</dbReference>
<feature type="binding site" evidence="3">
    <location>
        <position position="221"/>
    </location>
    <ligand>
        <name>Zn(2+)</name>
        <dbReference type="ChEBI" id="CHEBI:29105"/>
        <label>2</label>
        <note>catalytic</note>
    </ligand>
</feature>
<organism evidence="6 7">
    <name type="scientific">Anaerotruncus colihominis</name>
    <dbReference type="NCBI Taxonomy" id="169435"/>
    <lineage>
        <taxon>Bacteria</taxon>
        <taxon>Bacillati</taxon>
        <taxon>Bacillota</taxon>
        <taxon>Clostridia</taxon>
        <taxon>Eubacteriales</taxon>
        <taxon>Oscillospiraceae</taxon>
        <taxon>Anaerotruncus</taxon>
    </lineage>
</organism>
<dbReference type="GO" id="GO:0046872">
    <property type="term" value="F:metal ion binding"/>
    <property type="evidence" value="ECO:0007669"/>
    <property type="project" value="UniProtKB-KW"/>
</dbReference>
<dbReference type="GO" id="GO:0008798">
    <property type="term" value="F:beta-aspartyl-peptidase activity"/>
    <property type="evidence" value="ECO:0007669"/>
    <property type="project" value="InterPro"/>
</dbReference>
<dbReference type="Gene3D" id="3.20.20.140">
    <property type="entry name" value="Metal-dependent hydrolases"/>
    <property type="match status" value="1"/>
</dbReference>
<dbReference type="PIRSF" id="PIRSF001238">
    <property type="entry name" value="IadA"/>
    <property type="match status" value="1"/>
</dbReference>
<accession>A0A845QQB0</accession>
<dbReference type="GO" id="GO:0016810">
    <property type="term" value="F:hydrolase activity, acting on carbon-nitrogen (but not peptide) bonds"/>
    <property type="evidence" value="ECO:0007669"/>
    <property type="project" value="InterPro"/>
</dbReference>
<reference evidence="6 7" key="1">
    <citation type="submission" date="2018-08" db="EMBL/GenBank/DDBJ databases">
        <title>Murine metabolic-syndrome-specific gut microbial biobank.</title>
        <authorList>
            <person name="Liu C."/>
        </authorList>
    </citation>
    <scope>NUCLEOTIDE SEQUENCE [LARGE SCALE GENOMIC DNA]</scope>
    <source>
        <strain evidence="6 7">28</strain>
    </source>
</reference>
<dbReference type="GO" id="GO:0006508">
    <property type="term" value="P:proteolysis"/>
    <property type="evidence" value="ECO:0007669"/>
    <property type="project" value="UniProtKB-KW"/>
</dbReference>
<dbReference type="SUPFAM" id="SSF51556">
    <property type="entry name" value="Metallo-dependent hydrolases"/>
    <property type="match status" value="1"/>
</dbReference>
<comment type="function">
    <text evidence="1">Catalyzes the hydrolytic cleavage of a subset of L-isoaspartyl (L-beta-aspartyl) dipeptides. Used to degrade proteins damaged by L-isoaspartyl residues formation.</text>
</comment>
<dbReference type="InterPro" id="IPR032466">
    <property type="entry name" value="Metal_Hydrolase"/>
</dbReference>
<keyword evidence="7" id="KW-1185">Reference proteome</keyword>
<keyword evidence="1 6" id="KW-0378">Hydrolase</keyword>
<feature type="active site" description="Proton acceptor" evidence="2">
    <location>
        <position position="268"/>
    </location>
</feature>
<dbReference type="SUPFAM" id="SSF51338">
    <property type="entry name" value="Composite domain of metallo-dependent hydrolases"/>
    <property type="match status" value="1"/>
</dbReference>
<protein>
    <recommendedName>
        <fullName evidence="1">Isoaspartyl dipeptidase</fullName>
        <ecNumber evidence="1">3.4.19.-</ecNumber>
    </recommendedName>
</protein>
<evidence type="ECO:0000313" key="6">
    <source>
        <dbReference type="EMBL" id="NBH62883.1"/>
    </source>
</evidence>
<feature type="modified residue" description="N6-carboxylysine" evidence="4">
    <location>
        <position position="153"/>
    </location>
</feature>
<evidence type="ECO:0000259" key="5">
    <source>
        <dbReference type="Pfam" id="PF01979"/>
    </source>
</evidence>
<comment type="caution">
    <text evidence="6">The sequence shown here is derived from an EMBL/GenBank/DDBJ whole genome shotgun (WGS) entry which is preliminary data.</text>
</comment>
<evidence type="ECO:0000256" key="2">
    <source>
        <dbReference type="PIRSR" id="PIRSR001238-1"/>
    </source>
</evidence>
<dbReference type="InterPro" id="IPR006680">
    <property type="entry name" value="Amidohydro-rel"/>
</dbReference>
<dbReference type="NCBIfam" id="TIGR01975">
    <property type="entry name" value="isoAsp_dipep"/>
    <property type="match status" value="1"/>
</dbReference>
<dbReference type="RefSeq" id="WP_160203169.1">
    <property type="nucleotide sequence ID" value="NZ_QXWK01000040.1"/>
</dbReference>
<keyword evidence="1" id="KW-0482">Metalloprotease</keyword>
<dbReference type="EC" id="3.4.19.-" evidence="1"/>
<dbReference type="Proteomes" id="UP000446866">
    <property type="component" value="Unassembled WGS sequence"/>
</dbReference>
<comment type="PTM">
    <text evidence="1">Carboxylation allows a single lysine to coordinate two zinc ions.</text>
</comment>
<proteinExistence type="inferred from homology"/>
<sequence length="382" mass="41705">MYLIKNVTLYDPMLRGTCNLLISGEQIVAVGKDLQPAIPGIKEIDGTGKTAVPGFIDQHVHVTGGGGEGGFQSRIPELPLSSIIKAGVTTVVGLLGTDSFTRSVENLLAKTKSLKQEGISAYCLTGAYIYPPVTVTGSVAKDIVYIDEILGCKLAISDHRASRPTKEELTRLTSDIRMASLVSGKPGVLHLHVGGIGRTLDDIIEICDEQQIPIKHFRPTHMDCHTEAAKRFMAMGGWADFTTEPSKTDELYEVVQEMGIERLTVSSDAGGSIPVWNEAKDAVVDVMIGGMEPLYEIIRNLVVDFKVPMEEAIQLITSNVAKALELYPRKGCLHPESDADLVLLDEDLQIDTVMAKGRLMMQNKKLLVKGTFEQIPLYKEEE</sequence>
<comment type="subcellular location">
    <subcellularLocation>
        <location evidence="1">Cytoplasm</location>
    </subcellularLocation>
</comment>
<dbReference type="InterPro" id="IPR050378">
    <property type="entry name" value="Metallo-dep_Hydrolases_sf"/>
</dbReference>
<keyword evidence="1 3" id="KW-0862">Zinc</keyword>
<evidence type="ECO:0000256" key="3">
    <source>
        <dbReference type="PIRSR" id="PIRSR001238-3"/>
    </source>
</evidence>
<keyword evidence="1 3" id="KW-0479">Metal-binding</keyword>
<dbReference type="InterPro" id="IPR010229">
    <property type="entry name" value="Pept_M38_dipep"/>
</dbReference>
<dbReference type="PANTHER" id="PTHR11647:SF1">
    <property type="entry name" value="COLLAPSIN RESPONSE MEDIATOR PROTEIN"/>
    <property type="match status" value="1"/>
</dbReference>
<feature type="binding site" evidence="3">
    <location>
        <position position="61"/>
    </location>
    <ligand>
        <name>Zn(2+)</name>
        <dbReference type="ChEBI" id="CHEBI:29105"/>
        <label>1</label>
        <note>catalytic</note>
    </ligand>
</feature>
<evidence type="ECO:0000313" key="7">
    <source>
        <dbReference type="Proteomes" id="UP000446866"/>
    </source>
</evidence>
<gene>
    <name evidence="6" type="ORF">D0435_14655</name>
</gene>